<proteinExistence type="predicted"/>
<dbReference type="InterPro" id="IPR006059">
    <property type="entry name" value="SBP"/>
</dbReference>
<gene>
    <name evidence="2" type="primary">amyE</name>
    <name evidence="2" type="ORF">GCM10011351_01750</name>
</gene>
<evidence type="ECO:0000256" key="1">
    <source>
        <dbReference type="SAM" id="SignalP"/>
    </source>
</evidence>
<dbReference type="SUPFAM" id="SSF53850">
    <property type="entry name" value="Periplasmic binding protein-like II"/>
    <property type="match status" value="1"/>
</dbReference>
<dbReference type="InterPro" id="IPR050490">
    <property type="entry name" value="Bact_solute-bd_prot1"/>
</dbReference>
<comment type="caution">
    <text evidence="2">The sequence shown here is derived from an EMBL/GenBank/DDBJ whole genome shotgun (WGS) entry which is preliminary data.</text>
</comment>
<dbReference type="OrthoDB" id="9763054at2"/>
<dbReference type="EMBL" id="BMLG01000001">
    <property type="protein sequence ID" value="GGM19568.1"/>
    <property type="molecule type" value="Genomic_DNA"/>
</dbReference>
<dbReference type="PANTHER" id="PTHR43649">
    <property type="entry name" value="ARABINOSE-BINDING PROTEIN-RELATED"/>
    <property type="match status" value="1"/>
</dbReference>
<sequence>MKRKKLFSKTGLVLVASAFLFASGCSSSDVNGSNDSNGSNNSADEEVVVDVFQSKVEFKDEFDELVEKYEEENPNVTINFKAVGGGTDYAQALKSVFSSNDEPDIFSVGGPAEVEQYRTYLADLSDTDSAKAALKGTLDGVTDGEEVLGLPYNQEGYGLLYNKALFEQAGINPDEIITHEDLEKAVTKLDSQKEDLNIDAVFALAAKETWVIGMHLANTYLAPEFNNNAITAYNADTVTFEKGDEMKRFLDLQAKYSVQPVLSLDYSQQVEELFSLQRVAMIKQGNWVYNAIHEMDPEFAENNVGIMPMPVEGYEQSIPVGVPSYWGVNKQSDEKVVQAAKDFLDYLNTSEVGKETILNDFNFIPAYEGYDTSKIVDPISKGIYDYASEGKTIGWTFSGYPTGWSVNNLAVHMQEYLAGEKTWDEVVEDSIEDWEEARQE</sequence>
<protein>
    <submittedName>
        <fullName evidence="2">ABC transporter substrate-binding protein</fullName>
    </submittedName>
</protein>
<accession>A0A917TE81</accession>
<organism evidence="2 3">
    <name type="scientific">Paraliobacillus quinghaiensis</name>
    <dbReference type="NCBI Taxonomy" id="470815"/>
    <lineage>
        <taxon>Bacteria</taxon>
        <taxon>Bacillati</taxon>
        <taxon>Bacillota</taxon>
        <taxon>Bacilli</taxon>
        <taxon>Bacillales</taxon>
        <taxon>Bacillaceae</taxon>
        <taxon>Paraliobacillus</taxon>
    </lineage>
</organism>
<dbReference type="Gene3D" id="3.40.190.10">
    <property type="entry name" value="Periplasmic binding protein-like II"/>
    <property type="match status" value="2"/>
</dbReference>
<reference evidence="2" key="2">
    <citation type="submission" date="2020-09" db="EMBL/GenBank/DDBJ databases">
        <authorList>
            <person name="Sun Q."/>
            <person name="Zhou Y."/>
        </authorList>
    </citation>
    <scope>NUCLEOTIDE SEQUENCE</scope>
    <source>
        <strain evidence="2">CGMCC 1.6333</strain>
    </source>
</reference>
<dbReference type="Proteomes" id="UP000618460">
    <property type="component" value="Unassembled WGS sequence"/>
</dbReference>
<dbReference type="Pfam" id="PF01547">
    <property type="entry name" value="SBP_bac_1"/>
    <property type="match status" value="1"/>
</dbReference>
<evidence type="ECO:0000313" key="2">
    <source>
        <dbReference type="EMBL" id="GGM19568.1"/>
    </source>
</evidence>
<evidence type="ECO:0000313" key="3">
    <source>
        <dbReference type="Proteomes" id="UP000618460"/>
    </source>
</evidence>
<feature type="chain" id="PRO_5039367472" evidence="1">
    <location>
        <begin position="23"/>
        <end position="440"/>
    </location>
</feature>
<name>A0A917TE81_9BACI</name>
<feature type="signal peptide" evidence="1">
    <location>
        <begin position="1"/>
        <end position="22"/>
    </location>
</feature>
<dbReference type="RefSeq" id="WP_117152774.1">
    <property type="nucleotide sequence ID" value="NZ_BMLG01000001.1"/>
</dbReference>
<keyword evidence="1" id="KW-0732">Signal</keyword>
<keyword evidence="3" id="KW-1185">Reference proteome</keyword>
<dbReference type="PROSITE" id="PS51257">
    <property type="entry name" value="PROKAR_LIPOPROTEIN"/>
    <property type="match status" value="1"/>
</dbReference>
<dbReference type="PANTHER" id="PTHR43649:SF12">
    <property type="entry name" value="DIACETYLCHITOBIOSE BINDING PROTEIN DASA"/>
    <property type="match status" value="1"/>
</dbReference>
<dbReference type="AlphaFoldDB" id="A0A917TE81"/>
<reference evidence="2" key="1">
    <citation type="journal article" date="2014" name="Int. J. Syst. Evol. Microbiol.">
        <title>Complete genome sequence of Corynebacterium casei LMG S-19264T (=DSM 44701T), isolated from a smear-ripened cheese.</title>
        <authorList>
            <consortium name="US DOE Joint Genome Institute (JGI-PGF)"/>
            <person name="Walter F."/>
            <person name="Albersmeier A."/>
            <person name="Kalinowski J."/>
            <person name="Ruckert C."/>
        </authorList>
    </citation>
    <scope>NUCLEOTIDE SEQUENCE</scope>
    <source>
        <strain evidence="2">CGMCC 1.6333</strain>
    </source>
</reference>